<dbReference type="EMBL" id="HG793131">
    <property type="protein sequence ID" value="CDK29592.1"/>
    <property type="molecule type" value="Genomic_DNA"/>
</dbReference>
<dbReference type="Proteomes" id="UP000019384">
    <property type="component" value="Unassembled WGS sequence"/>
</dbReference>
<keyword evidence="3" id="KW-0677">Repeat</keyword>
<dbReference type="SMART" id="SM00320">
    <property type="entry name" value="WD40"/>
    <property type="match status" value="4"/>
</dbReference>
<feature type="repeat" description="WD" evidence="4">
    <location>
        <begin position="11"/>
        <end position="53"/>
    </location>
</feature>
<dbReference type="InterPro" id="IPR036322">
    <property type="entry name" value="WD40_repeat_dom_sf"/>
</dbReference>
<proteinExistence type="inferred from homology"/>
<dbReference type="GO" id="GO:0043022">
    <property type="term" value="F:ribosome binding"/>
    <property type="evidence" value="ECO:0007669"/>
    <property type="project" value="InterPro"/>
</dbReference>
<dbReference type="Pfam" id="PF00400">
    <property type="entry name" value="WD40"/>
    <property type="match status" value="4"/>
</dbReference>
<dbReference type="OrthoDB" id="7875889at2759"/>
<dbReference type="InterPro" id="IPR045223">
    <property type="entry name" value="RACK1-like"/>
</dbReference>
<name>W6MUW5_9ASCO</name>
<accession>W6MUW5</accession>
<evidence type="ECO:0000256" key="2">
    <source>
        <dbReference type="ARBA" id="ARBA00022574"/>
    </source>
</evidence>
<evidence type="ECO:0000256" key="4">
    <source>
        <dbReference type="PROSITE-ProRule" id="PRU00221"/>
    </source>
</evidence>
<dbReference type="PROSITE" id="PS50294">
    <property type="entry name" value="WD_REPEATS_REGION"/>
    <property type="match status" value="3"/>
</dbReference>
<dbReference type="STRING" id="1382522.W6MUW5"/>
<dbReference type="GeneID" id="34522964"/>
<dbReference type="AlphaFoldDB" id="W6MUW5"/>
<dbReference type="HOGENOM" id="CLU_000288_57_7_1"/>
<feature type="repeat" description="WD" evidence="4">
    <location>
        <begin position="101"/>
        <end position="133"/>
    </location>
</feature>
<keyword evidence="6" id="KW-1185">Reference proteome</keyword>
<dbReference type="InterPro" id="IPR020472">
    <property type="entry name" value="WD40_PAC1"/>
</dbReference>
<comment type="similarity">
    <text evidence="1">Belongs to the WD repeat G protein beta family. Ribosomal protein RACK1 subfamily.</text>
</comment>
<reference evidence="5" key="2">
    <citation type="submission" date="2014-02" db="EMBL/GenBank/DDBJ databases">
        <title>Complete DNA sequence of /Kuraishia capsulata/ illustrates novel genomic features among budding yeasts (/Saccharomycotina/).</title>
        <authorList>
            <person name="Morales L."/>
            <person name="Noel B."/>
            <person name="Porcel B."/>
            <person name="Marcet-Houben M."/>
            <person name="Hullo M-F."/>
            <person name="Sacerdot C."/>
            <person name="Tekaia F."/>
            <person name="Leh-Louis V."/>
            <person name="Despons L."/>
            <person name="Khanna V."/>
            <person name="Aury J-M."/>
            <person name="Barbe V."/>
            <person name="Couloux A."/>
            <person name="Labadie K."/>
            <person name="Pelletier E."/>
            <person name="Souciet J-L."/>
            <person name="Boekhout T."/>
            <person name="Gabaldon T."/>
            <person name="Wincker P."/>
            <person name="Dujon B."/>
        </authorList>
    </citation>
    <scope>NUCLEOTIDE SEQUENCE</scope>
    <source>
        <strain evidence="5">CBS 1993</strain>
    </source>
</reference>
<sequence length="197" mass="22120">MTEVLVLRGTLEGHNGWVTRLVTTPSNPDLLLSASRDKTLITWQLTRDEQSYGYPKRALKGHSHIVSDAVISPDGAFAISSSWDKTLRLWKLETGESVSRFVGHEGDVLSVSISSNSRHIVSGSRDKTIKVWNTVGDCVHTLKSHNDWVSTVKFFPTSESTNFLSVGWDKVVKVCFSPSNYSKGLAQRFDFLQRFRF</sequence>
<dbReference type="GO" id="GO:0045182">
    <property type="term" value="F:translation regulator activity"/>
    <property type="evidence" value="ECO:0007669"/>
    <property type="project" value="InterPro"/>
</dbReference>
<organism evidence="5 6">
    <name type="scientific">Kuraishia capsulata CBS 1993</name>
    <dbReference type="NCBI Taxonomy" id="1382522"/>
    <lineage>
        <taxon>Eukaryota</taxon>
        <taxon>Fungi</taxon>
        <taxon>Dikarya</taxon>
        <taxon>Ascomycota</taxon>
        <taxon>Saccharomycotina</taxon>
        <taxon>Pichiomycetes</taxon>
        <taxon>Pichiales</taxon>
        <taxon>Pichiaceae</taxon>
        <taxon>Kuraishia</taxon>
    </lineage>
</organism>
<dbReference type="PRINTS" id="PR00320">
    <property type="entry name" value="GPROTEINBRPT"/>
</dbReference>
<dbReference type="PANTHER" id="PTHR19868">
    <property type="entry name" value="RECEPTOR FOR ACTIVATED PROTEIN KINASE C RACK1"/>
    <property type="match status" value="1"/>
</dbReference>
<dbReference type="InterPro" id="IPR001680">
    <property type="entry name" value="WD40_rpt"/>
</dbReference>
<dbReference type="PROSITE" id="PS50082">
    <property type="entry name" value="WD_REPEATS_2"/>
    <property type="match status" value="3"/>
</dbReference>
<keyword evidence="2 4" id="KW-0853">WD repeat</keyword>
<protein>
    <submittedName>
        <fullName evidence="5">Uncharacterized protein</fullName>
    </submittedName>
</protein>
<feature type="repeat" description="WD" evidence="4">
    <location>
        <begin position="59"/>
        <end position="100"/>
    </location>
</feature>
<gene>
    <name evidence="5" type="ORF">KUCA_T00005585001</name>
</gene>
<dbReference type="RefSeq" id="XP_022461576.1">
    <property type="nucleotide sequence ID" value="XM_022606241.1"/>
</dbReference>
<dbReference type="Gene3D" id="2.130.10.10">
    <property type="entry name" value="YVTN repeat-like/Quinoprotein amine dehydrogenase"/>
    <property type="match status" value="1"/>
</dbReference>
<dbReference type="SUPFAM" id="SSF50978">
    <property type="entry name" value="WD40 repeat-like"/>
    <property type="match status" value="1"/>
</dbReference>
<evidence type="ECO:0000313" key="6">
    <source>
        <dbReference type="Proteomes" id="UP000019384"/>
    </source>
</evidence>
<evidence type="ECO:0000313" key="5">
    <source>
        <dbReference type="EMBL" id="CDK29592.1"/>
    </source>
</evidence>
<dbReference type="InterPro" id="IPR015943">
    <property type="entry name" value="WD40/YVTN_repeat-like_dom_sf"/>
</dbReference>
<evidence type="ECO:0000256" key="1">
    <source>
        <dbReference type="ARBA" id="ARBA00007253"/>
    </source>
</evidence>
<dbReference type="FunFam" id="2.130.10.10:FF:000615">
    <property type="entry name" value="Receptor for activated C kinase 1"/>
    <property type="match status" value="1"/>
</dbReference>
<evidence type="ECO:0000256" key="3">
    <source>
        <dbReference type="ARBA" id="ARBA00022737"/>
    </source>
</evidence>
<reference evidence="5" key="1">
    <citation type="submission" date="2013-12" db="EMBL/GenBank/DDBJ databases">
        <authorList>
            <person name="Genoscope - CEA"/>
        </authorList>
    </citation>
    <scope>NUCLEOTIDE SEQUENCE</scope>
    <source>
        <strain evidence="5">CBS 1993</strain>
    </source>
</reference>
<dbReference type="CDD" id="cd00200">
    <property type="entry name" value="WD40"/>
    <property type="match status" value="1"/>
</dbReference>